<keyword evidence="1" id="KW-0547">Nucleotide-binding</keyword>
<reference evidence="1 2" key="1">
    <citation type="submission" date="2023-07" db="EMBL/GenBank/DDBJ databases">
        <title>Comparative genomics of wheat-associated soil bacteria to identify genetic determinants of phenazine resistance.</title>
        <authorList>
            <person name="Mouncey N."/>
        </authorList>
    </citation>
    <scope>NUCLEOTIDE SEQUENCE [LARGE SCALE GENOMIC DNA]</scope>
    <source>
        <strain evidence="1 2">B3I12</strain>
    </source>
</reference>
<proteinExistence type="predicted"/>
<comment type="caution">
    <text evidence="1">The sequence shown here is derived from an EMBL/GenBank/DDBJ whole genome shotgun (WGS) entry which is preliminary data.</text>
</comment>
<dbReference type="EMBL" id="JAUSYP010000001">
    <property type="protein sequence ID" value="MDQ0751886.1"/>
    <property type="molecule type" value="Genomic_DNA"/>
</dbReference>
<dbReference type="GO" id="GO:0004386">
    <property type="term" value="F:helicase activity"/>
    <property type="evidence" value="ECO:0007669"/>
    <property type="project" value="UniProtKB-KW"/>
</dbReference>
<dbReference type="Proteomes" id="UP001232755">
    <property type="component" value="Unassembled WGS sequence"/>
</dbReference>
<name>A0ABU0QX20_9ACTN</name>
<organism evidence="1 2">
    <name type="scientific">Streptomyces africanus</name>
    <dbReference type="NCBI Taxonomy" id="231024"/>
    <lineage>
        <taxon>Bacteria</taxon>
        <taxon>Bacillati</taxon>
        <taxon>Actinomycetota</taxon>
        <taxon>Actinomycetes</taxon>
        <taxon>Kitasatosporales</taxon>
        <taxon>Streptomycetaceae</taxon>
        <taxon>Streptomyces</taxon>
    </lineage>
</organism>
<gene>
    <name evidence="1" type="ORF">QF034_006117</name>
</gene>
<keyword evidence="1" id="KW-0067">ATP-binding</keyword>
<keyword evidence="1" id="KW-0347">Helicase</keyword>
<dbReference type="InterPro" id="IPR027417">
    <property type="entry name" value="P-loop_NTPase"/>
</dbReference>
<protein>
    <submittedName>
        <fullName evidence="1">Superfamily I DNA/RNA helicase</fullName>
    </submittedName>
</protein>
<accession>A0ABU0QX20</accession>
<evidence type="ECO:0000313" key="2">
    <source>
        <dbReference type="Proteomes" id="UP001232755"/>
    </source>
</evidence>
<evidence type="ECO:0000313" key="1">
    <source>
        <dbReference type="EMBL" id="MDQ0751886.1"/>
    </source>
</evidence>
<keyword evidence="1" id="KW-0378">Hydrolase</keyword>
<sequence>MAALIEEWDADTDMALPHEQIAICVPTNSVRHARNDHALVLKPFEPEHRALVPRWAVNSLRDRDPVRYRHELQRARSLLFVAATRARDSVDVFWHGKPSPFLDDSWVASEASPS</sequence>
<dbReference type="Gene3D" id="3.40.50.300">
    <property type="entry name" value="P-loop containing nucleotide triphosphate hydrolases"/>
    <property type="match status" value="1"/>
</dbReference>
<dbReference type="SUPFAM" id="SSF52540">
    <property type="entry name" value="P-loop containing nucleoside triphosphate hydrolases"/>
    <property type="match status" value="1"/>
</dbReference>
<keyword evidence="2" id="KW-1185">Reference proteome</keyword>